<sequence>MNTDFISYMDHGAGGPPEVLHTATRPRQTPQGQQVEIAVAFAGVNRPDVLQRSGLYPPPPGASPHLGLEVSGRIVAVGDGVQRWRVGDRVCALTPGGGYASHVLADERHCLPVPDGMDLRHAAALPETFFTVWTNVFERAHLRPGERLLVKGGSGGIGQTAIALGAAFGAEVWATAGSAAKAQACREAGAQHVILYRETDFVDAITTGTGGAGVDVILDMVGGADIARHLRCLALEGRLVQIAFLEGSRAEIDLMPVMLKRLTLTGSTLRPRSDDDKAAIARALEERVWPLLAQGRGLPRIDAEFPLAEAAKAHTLMESGAHIGKIVLRVGDGD</sequence>
<comment type="caution">
    <text evidence="1">The sequence shown here is derived from an EMBL/GenBank/DDBJ whole genome shotgun (WGS) entry which is preliminary data.</text>
</comment>
<organism evidence="1 2">
    <name type="scientific">Amphibiibacter pelophylacis</name>
    <dbReference type="NCBI Taxonomy" id="1799477"/>
    <lineage>
        <taxon>Bacteria</taxon>
        <taxon>Pseudomonadati</taxon>
        <taxon>Pseudomonadota</taxon>
        <taxon>Betaproteobacteria</taxon>
        <taxon>Burkholderiales</taxon>
        <taxon>Sphaerotilaceae</taxon>
        <taxon>Amphibiibacter</taxon>
    </lineage>
</organism>
<evidence type="ECO:0000313" key="1">
    <source>
        <dbReference type="EMBL" id="MEJ7138218.1"/>
    </source>
</evidence>
<dbReference type="Proteomes" id="UP001364695">
    <property type="component" value="Unassembled WGS sequence"/>
</dbReference>
<protein>
    <submittedName>
        <fullName evidence="1">NAD(P)H-quinone oxidoreductase</fullName>
    </submittedName>
</protein>
<keyword evidence="2" id="KW-1185">Reference proteome</keyword>
<accession>A0ACC6P1Z8</accession>
<proteinExistence type="predicted"/>
<name>A0ACC6P1Z8_9BURK</name>
<gene>
    <name evidence="1" type="ORF">RV045_07215</name>
</gene>
<reference evidence="1" key="1">
    <citation type="submission" date="2023-10" db="EMBL/GenBank/DDBJ databases">
        <title>Amphibacter perezi, gen. nov., sp. nov. a novel taxa of the family Comamonadaceae, class Betaproteobacteria isolated from the skin microbiota of Pelophylax perezi from different populations.</title>
        <authorList>
            <person name="Costa S."/>
            <person name="Proenca D.N."/>
            <person name="Lopes I."/>
            <person name="Morais P.V."/>
        </authorList>
    </citation>
    <scope>NUCLEOTIDE SEQUENCE</scope>
    <source>
        <strain evidence="1">SL12-8</strain>
    </source>
</reference>
<evidence type="ECO:0000313" key="2">
    <source>
        <dbReference type="Proteomes" id="UP001364695"/>
    </source>
</evidence>
<dbReference type="EMBL" id="JAWDIE010000009">
    <property type="protein sequence ID" value="MEJ7138218.1"/>
    <property type="molecule type" value="Genomic_DNA"/>
</dbReference>